<organism evidence="1">
    <name type="scientific">Xenopus tropicalis</name>
    <name type="common">Western clawed frog</name>
    <name type="synonym">Silurana tropicalis</name>
    <dbReference type="NCBI Taxonomy" id="8364"/>
    <lineage>
        <taxon>Eukaryota</taxon>
        <taxon>Metazoa</taxon>
        <taxon>Chordata</taxon>
        <taxon>Craniata</taxon>
        <taxon>Vertebrata</taxon>
        <taxon>Euteleostomi</taxon>
        <taxon>Amphibia</taxon>
        <taxon>Batrachia</taxon>
        <taxon>Anura</taxon>
        <taxon>Pipoidea</taxon>
        <taxon>Pipidae</taxon>
        <taxon>Xenopodinae</taxon>
        <taxon>Xenopus</taxon>
        <taxon>Silurana</taxon>
    </lineage>
</organism>
<dbReference type="GeneTree" id="ENSGT01060000249035"/>
<sequence>MIRILAVTEGFCAPHIKAQGCRLSYTGNSEYHSCIIRDNVPPTSPLGAGTSNTGGGSSAREGRQAIVVGDSIIRKVDRVICRKDPTCRTVCCLPGARVRHVVERVDRLLGGAGEDPAVLVHIGTNDKVRGGGEVLKNDFKKLGAKLRARTSKVIFSEILPVPRATLRRQRELREINAWLRDWFGYRLFARDGLHLNDDGAAALGEKMASGLEEILN</sequence>
<dbReference type="Gene3D" id="3.40.50.12700">
    <property type="match status" value="1"/>
</dbReference>
<evidence type="ECO:0000313" key="1">
    <source>
        <dbReference type="Ensembl" id="ENSXETP00000109028"/>
    </source>
</evidence>
<proteinExistence type="predicted"/>
<name>A0A803JM41_XENTR</name>
<dbReference type="SUPFAM" id="SSF52266">
    <property type="entry name" value="SGNH hydrolase"/>
    <property type="match status" value="1"/>
</dbReference>
<accession>A0A803JM41</accession>
<reference evidence="1" key="1">
    <citation type="journal article" date="2010" name="Science">
        <title>The genome of the Western clawed frog Xenopus tropicalis.</title>
        <authorList>
            <person name="Hellsten U."/>
            <person name="Harland R.M."/>
            <person name="Gilchrist M.J."/>
            <person name="Hendrix D."/>
            <person name="Jurka J."/>
            <person name="Kapitonov V."/>
            <person name="Ovcharenko I."/>
            <person name="Putnam N.H."/>
            <person name="Shu S."/>
            <person name="Taher L."/>
            <person name="Blitz I.L."/>
            <person name="Blumberg B."/>
            <person name="Dichmann D.S."/>
            <person name="Dubchak I."/>
            <person name="Amaya E."/>
            <person name="Detter J.C."/>
            <person name="Fletcher R."/>
            <person name="Gerhard D.S."/>
            <person name="Goodstein D."/>
            <person name="Graves T."/>
            <person name="Grigoriev I.V."/>
            <person name="Grimwood J."/>
            <person name="Kawashima T."/>
            <person name="Lindquist E."/>
            <person name="Lucas S.M."/>
            <person name="Mead P.E."/>
            <person name="Mitros T."/>
            <person name="Ogino H."/>
            <person name="Ohta Y."/>
            <person name="Poliakov A.V."/>
            <person name="Pollet N."/>
            <person name="Robert J."/>
            <person name="Salamov A."/>
            <person name="Sater A.K."/>
            <person name="Schmutz J."/>
            <person name="Terry A."/>
            <person name="Vize P.D."/>
            <person name="Warren W.C."/>
            <person name="Wells D."/>
            <person name="Wills A."/>
            <person name="Wilson R.K."/>
            <person name="Zimmerman L.B."/>
            <person name="Zorn A.M."/>
            <person name="Grainger R."/>
            <person name="Grammer T."/>
            <person name="Khokha M.K."/>
            <person name="Richardson P.M."/>
            <person name="Rokhsar D.S."/>
        </authorList>
    </citation>
    <scope>NUCLEOTIDE SEQUENCE [LARGE SCALE GENOMIC DNA]</scope>
    <source>
        <strain evidence="1">Nigerian</strain>
    </source>
</reference>
<dbReference type="InParanoid" id="A0A803JM41"/>
<dbReference type="Gene3D" id="3.40.50.12690">
    <property type="match status" value="1"/>
</dbReference>
<dbReference type="CDD" id="cd00229">
    <property type="entry name" value="SGNH_hydrolase"/>
    <property type="match status" value="1"/>
</dbReference>
<evidence type="ECO:0008006" key="2">
    <source>
        <dbReference type="Google" id="ProtNLM"/>
    </source>
</evidence>
<protein>
    <recommendedName>
        <fullName evidence="2">SGNH hydrolase-type esterase domain-containing protein</fullName>
    </recommendedName>
</protein>
<dbReference type="Ensembl" id="ENSXETT00000113195">
    <property type="protein sequence ID" value="ENSXETP00000109028"/>
    <property type="gene ID" value="ENSXETG00000045729"/>
</dbReference>
<reference evidence="1" key="2">
    <citation type="submission" date="2021-03" db="UniProtKB">
        <authorList>
            <consortium name="Ensembl"/>
        </authorList>
    </citation>
    <scope>IDENTIFICATION</scope>
</reference>
<dbReference type="AlphaFoldDB" id="A0A803JM41"/>